<protein>
    <recommendedName>
        <fullName evidence="5">DUF4367 domain-containing protein</fullName>
    </recommendedName>
</protein>
<proteinExistence type="predicted"/>
<keyword evidence="2" id="KW-0812">Transmembrane</keyword>
<evidence type="ECO:0000313" key="3">
    <source>
        <dbReference type="EMBL" id="GAA4870714.1"/>
    </source>
</evidence>
<name>A0ABP9E6I2_9ACTN</name>
<dbReference type="EMBL" id="BAABIS010000001">
    <property type="protein sequence ID" value="GAA4870714.1"/>
    <property type="molecule type" value="Genomic_DNA"/>
</dbReference>
<feature type="region of interest" description="Disordered" evidence="1">
    <location>
        <begin position="146"/>
        <end position="166"/>
    </location>
</feature>
<evidence type="ECO:0008006" key="5">
    <source>
        <dbReference type="Google" id="ProtNLM"/>
    </source>
</evidence>
<reference evidence="4" key="1">
    <citation type="journal article" date="2019" name="Int. J. Syst. Evol. Microbiol.">
        <title>The Global Catalogue of Microorganisms (GCM) 10K type strain sequencing project: providing services to taxonomists for standard genome sequencing and annotation.</title>
        <authorList>
            <consortium name="The Broad Institute Genomics Platform"/>
            <consortium name="The Broad Institute Genome Sequencing Center for Infectious Disease"/>
            <person name="Wu L."/>
            <person name="Ma J."/>
        </authorList>
    </citation>
    <scope>NUCLEOTIDE SEQUENCE [LARGE SCALE GENOMIC DNA]</scope>
    <source>
        <strain evidence="4">JCM 13006</strain>
    </source>
</reference>
<keyword evidence="2" id="KW-1133">Transmembrane helix</keyword>
<dbReference type="Proteomes" id="UP001501752">
    <property type="component" value="Unassembled WGS sequence"/>
</dbReference>
<organism evidence="3 4">
    <name type="scientific">Kitasatospora terrestris</name>
    <dbReference type="NCBI Taxonomy" id="258051"/>
    <lineage>
        <taxon>Bacteria</taxon>
        <taxon>Bacillati</taxon>
        <taxon>Actinomycetota</taxon>
        <taxon>Actinomycetes</taxon>
        <taxon>Kitasatosporales</taxon>
        <taxon>Streptomycetaceae</taxon>
        <taxon>Kitasatospora</taxon>
    </lineage>
</organism>
<gene>
    <name evidence="3" type="ORF">GCM10023235_56860</name>
</gene>
<evidence type="ECO:0000313" key="4">
    <source>
        <dbReference type="Proteomes" id="UP001501752"/>
    </source>
</evidence>
<accession>A0ABP9E6I2</accession>
<keyword evidence="2" id="KW-0472">Membrane</keyword>
<comment type="caution">
    <text evidence="3">The sequence shown here is derived from an EMBL/GenBank/DDBJ whole genome shotgun (WGS) entry which is preliminary data.</text>
</comment>
<keyword evidence="4" id="KW-1185">Reference proteome</keyword>
<dbReference type="RefSeq" id="WP_345699720.1">
    <property type="nucleotide sequence ID" value="NZ_BAABIS010000001.1"/>
</dbReference>
<evidence type="ECO:0000256" key="2">
    <source>
        <dbReference type="SAM" id="Phobius"/>
    </source>
</evidence>
<feature type="transmembrane region" description="Helical" evidence="2">
    <location>
        <begin position="46"/>
        <end position="70"/>
    </location>
</feature>
<evidence type="ECO:0000256" key="1">
    <source>
        <dbReference type="SAM" id="MobiDB-lite"/>
    </source>
</evidence>
<sequence length="411" mass="43711">MVVDAFEEEFAKALRNSAELAPDLPGEMLARVAEARGQARRGRRRAASVAGAGVLGVALLASAGHLGLAFPGGDGDKVKPGGPRGRITGTYMSQTLRALLPAGGISDEQGFGIGQMAMPDMGPTAWLQFDDGHGSVQVNLSTDRVDLPIGADTPGTRCEDPFDTPIESCDRTVRPDGSIVVVTKQLPRSPATDRTWIATYTGTDGRHVRLSERDFQPNGTSSGRTQLPLTPEQLTAVITSSTWDPLFEDFRRGATGRPTAPEPVLAAPTNLLATLRQLLPTGVTPGDPGPQDIPGRAHLPVTAADRTGSLLVQIEPNWGNAEQRNSFGSDSNQHDLVRAADGTVSVIRLTGTSKGQPEPVHYWQAEVLRPDGTMITLSEVNSTTWYGAKPGTPVLTVEQLRTIALDPAWVR</sequence>